<keyword evidence="2" id="KW-1185">Reference proteome</keyword>
<dbReference type="SUPFAM" id="SSF101898">
    <property type="entry name" value="NHL repeat"/>
    <property type="match status" value="1"/>
</dbReference>
<reference evidence="1 2" key="1">
    <citation type="submission" date="2020-06" db="EMBL/GenBank/DDBJ databases">
        <authorList>
            <person name="Li R."/>
            <person name="Bekaert M."/>
        </authorList>
    </citation>
    <scope>NUCLEOTIDE SEQUENCE [LARGE SCALE GENOMIC DNA]</scope>
    <source>
        <strain evidence="2">wild</strain>
    </source>
</reference>
<gene>
    <name evidence="1" type="ORF">MCOR_26998</name>
</gene>
<evidence type="ECO:0000313" key="2">
    <source>
        <dbReference type="Proteomes" id="UP000507470"/>
    </source>
</evidence>
<dbReference type="AlphaFoldDB" id="A0A6J8C8Q4"/>
<proteinExistence type="predicted"/>
<dbReference type="Proteomes" id="UP000507470">
    <property type="component" value="Unassembled WGS sequence"/>
</dbReference>
<evidence type="ECO:0000313" key="1">
    <source>
        <dbReference type="EMBL" id="CAC5392032.1"/>
    </source>
</evidence>
<organism evidence="1 2">
    <name type="scientific">Mytilus coruscus</name>
    <name type="common">Sea mussel</name>
    <dbReference type="NCBI Taxonomy" id="42192"/>
    <lineage>
        <taxon>Eukaryota</taxon>
        <taxon>Metazoa</taxon>
        <taxon>Spiralia</taxon>
        <taxon>Lophotrochozoa</taxon>
        <taxon>Mollusca</taxon>
        <taxon>Bivalvia</taxon>
        <taxon>Autobranchia</taxon>
        <taxon>Pteriomorphia</taxon>
        <taxon>Mytilida</taxon>
        <taxon>Mytiloidea</taxon>
        <taxon>Mytilidae</taxon>
        <taxon>Mytilinae</taxon>
        <taxon>Mytilus</taxon>
    </lineage>
</organism>
<sequence>MRPNEVVMTRMKGKQAQLEVVSSSPKLIEDVKLNLKRTINTGLTWTTGCLILPDGRFVLSCGDKHLVRVFTKGNTISATSRECSHHISIIDIKNRNVSKQVKVNFLYYGVVYSDFKLITCAKQEGLHILKNRGSKVDEEIKIKEMSSCSYAAAFGNKRYYTNCEHHTVTCCDMKGTELWTFKDMTGRTQKVSL</sequence>
<name>A0A6J8C8Q4_MYTCO</name>
<protein>
    <submittedName>
        <fullName evidence="1">Uncharacterized protein</fullName>
    </submittedName>
</protein>
<accession>A0A6J8C8Q4</accession>
<dbReference type="EMBL" id="CACVKT020004891">
    <property type="protein sequence ID" value="CAC5392032.1"/>
    <property type="molecule type" value="Genomic_DNA"/>
</dbReference>